<dbReference type="PANTHER" id="PTHR15503:SF42">
    <property type="entry name" value="ZINC FINGER, CCHC-TYPE, RETROTRANSPOSON GAG DOMAIN, ASPARTIC PEPTIDASE DOMAIN PROTEIN-RELATED"/>
    <property type="match status" value="1"/>
</dbReference>
<dbReference type="InterPro" id="IPR036875">
    <property type="entry name" value="Znf_CCHC_sf"/>
</dbReference>
<gene>
    <name evidence="3" type="ORF">VFH_VI031520</name>
</gene>
<keyword evidence="1" id="KW-0862">Zinc</keyword>
<dbReference type="InterPro" id="IPR032567">
    <property type="entry name" value="RTL1-rel"/>
</dbReference>
<evidence type="ECO:0000313" key="3">
    <source>
        <dbReference type="EMBL" id="CAI8616494.1"/>
    </source>
</evidence>
<feature type="non-terminal residue" evidence="3">
    <location>
        <position position="1"/>
    </location>
</feature>
<evidence type="ECO:0000259" key="2">
    <source>
        <dbReference type="PROSITE" id="PS50158"/>
    </source>
</evidence>
<dbReference type="GO" id="GO:0003676">
    <property type="term" value="F:nucleic acid binding"/>
    <property type="evidence" value="ECO:0007669"/>
    <property type="project" value="InterPro"/>
</dbReference>
<protein>
    <recommendedName>
        <fullName evidence="2">CCHC-type domain-containing protein</fullName>
    </recommendedName>
</protein>
<accession>A0AAV1B562</accession>
<dbReference type="Gene3D" id="2.40.70.10">
    <property type="entry name" value="Acid Proteases"/>
    <property type="match status" value="1"/>
</dbReference>
<dbReference type="SUPFAM" id="SSF57756">
    <property type="entry name" value="Retrovirus zinc finger-like domains"/>
    <property type="match status" value="1"/>
</dbReference>
<dbReference type="CDD" id="cd00303">
    <property type="entry name" value="retropepsin_like"/>
    <property type="match status" value="1"/>
</dbReference>
<dbReference type="EMBL" id="OX451741">
    <property type="protein sequence ID" value="CAI8616494.1"/>
    <property type="molecule type" value="Genomic_DNA"/>
</dbReference>
<dbReference type="PROSITE" id="PS50158">
    <property type="entry name" value="ZF_CCHC"/>
    <property type="match status" value="1"/>
</dbReference>
<proteinExistence type="predicted"/>
<dbReference type="SUPFAM" id="SSF50630">
    <property type="entry name" value="Acid proteases"/>
    <property type="match status" value="1"/>
</dbReference>
<keyword evidence="1" id="KW-0863">Zinc-finger</keyword>
<evidence type="ECO:0000313" key="4">
    <source>
        <dbReference type="Proteomes" id="UP001157006"/>
    </source>
</evidence>
<dbReference type="InterPro" id="IPR001878">
    <property type="entry name" value="Znf_CCHC"/>
</dbReference>
<dbReference type="GO" id="GO:0008270">
    <property type="term" value="F:zinc ion binding"/>
    <property type="evidence" value="ECO:0007669"/>
    <property type="project" value="UniProtKB-KW"/>
</dbReference>
<dbReference type="PANTHER" id="PTHR15503">
    <property type="entry name" value="LDOC1 RELATED"/>
    <property type="match status" value="1"/>
</dbReference>
<name>A0AAV1B562_VICFA</name>
<organism evidence="3 4">
    <name type="scientific">Vicia faba</name>
    <name type="common">Broad bean</name>
    <name type="synonym">Faba vulgaris</name>
    <dbReference type="NCBI Taxonomy" id="3906"/>
    <lineage>
        <taxon>Eukaryota</taxon>
        <taxon>Viridiplantae</taxon>
        <taxon>Streptophyta</taxon>
        <taxon>Embryophyta</taxon>
        <taxon>Tracheophyta</taxon>
        <taxon>Spermatophyta</taxon>
        <taxon>Magnoliopsida</taxon>
        <taxon>eudicotyledons</taxon>
        <taxon>Gunneridae</taxon>
        <taxon>Pentapetalae</taxon>
        <taxon>rosids</taxon>
        <taxon>fabids</taxon>
        <taxon>Fabales</taxon>
        <taxon>Fabaceae</taxon>
        <taxon>Papilionoideae</taxon>
        <taxon>50 kb inversion clade</taxon>
        <taxon>NPAAA clade</taxon>
        <taxon>Hologalegina</taxon>
        <taxon>IRL clade</taxon>
        <taxon>Fabeae</taxon>
        <taxon>Vicia</taxon>
    </lineage>
</organism>
<dbReference type="InterPro" id="IPR021109">
    <property type="entry name" value="Peptidase_aspartic_dom_sf"/>
</dbReference>
<keyword evidence="4" id="KW-1185">Reference proteome</keyword>
<dbReference type="Pfam" id="PF00098">
    <property type="entry name" value="zf-CCHC"/>
    <property type="match status" value="1"/>
</dbReference>
<dbReference type="AlphaFoldDB" id="A0AAV1B562"/>
<keyword evidence="1" id="KW-0479">Metal-binding</keyword>
<dbReference type="Proteomes" id="UP001157006">
    <property type="component" value="Chromosome 6"/>
</dbReference>
<dbReference type="Gene3D" id="4.10.60.10">
    <property type="entry name" value="Zinc finger, CCHC-type"/>
    <property type="match status" value="1"/>
</dbReference>
<evidence type="ECO:0000256" key="1">
    <source>
        <dbReference type="PROSITE-ProRule" id="PRU00047"/>
    </source>
</evidence>
<dbReference type="Pfam" id="PF08284">
    <property type="entry name" value="RVP_2"/>
    <property type="match status" value="1"/>
</dbReference>
<sequence length="268" mass="29631">HRCGKNGHIVSECEHNNVVCFNCKEEGHIGSQCLKPKKAQSSGKVFTLVEDQTASEDTLIRGTCFINSTPLITIIDTGATHCFISADYVERLGLVLSSLSGEMVVDNPAKGSVTTSFVCAKCPLSIFDRDFVFDLVCLPLRGLDVILGMNWLEHNCVHINCYDKSVKFSTPEEEEDGLLSARQLRKLMQEEAQMFSLMVSLSVGTQAIIEELHVVCEFPKVVPDEISDVPPEREVEFAIDLVPGTRPVSMAPYMMSASELSELKKQLE</sequence>
<dbReference type="SMART" id="SM00343">
    <property type="entry name" value="ZnF_C2HC"/>
    <property type="match status" value="2"/>
</dbReference>
<feature type="domain" description="CCHC-type" evidence="2">
    <location>
        <begin position="20"/>
        <end position="33"/>
    </location>
</feature>
<reference evidence="3 4" key="1">
    <citation type="submission" date="2023-01" db="EMBL/GenBank/DDBJ databases">
        <authorList>
            <person name="Kreplak J."/>
        </authorList>
    </citation>
    <scope>NUCLEOTIDE SEQUENCE [LARGE SCALE GENOMIC DNA]</scope>
</reference>